<proteinExistence type="predicted"/>
<sequence>MVPLDFSSLPVLSPSTHQNSLTPLTQVRDRSWECTTRPTPPSALQASSAPHRCKALHEHLSTCRGEPALGTRLPSDITVTADLPCPRWRSTWLLFSSFLLFFPRPQAVVGFAICRFTSSRLLLSEHPASGDK</sequence>
<organism evidence="1 2">
    <name type="scientific">Podospora pseudocomata</name>
    <dbReference type="NCBI Taxonomy" id="2093779"/>
    <lineage>
        <taxon>Eukaryota</taxon>
        <taxon>Fungi</taxon>
        <taxon>Dikarya</taxon>
        <taxon>Ascomycota</taxon>
        <taxon>Pezizomycotina</taxon>
        <taxon>Sordariomycetes</taxon>
        <taxon>Sordariomycetidae</taxon>
        <taxon>Sordariales</taxon>
        <taxon>Podosporaceae</taxon>
        <taxon>Podospora</taxon>
    </lineage>
</organism>
<reference evidence="1 2" key="1">
    <citation type="journal article" date="2023" name="bioRxiv">
        <title>High-quality genome assemblies of four members of thePodospora anserinaspecies complex.</title>
        <authorList>
            <person name="Ament-Velasquez S.L."/>
            <person name="Vogan A.A."/>
            <person name="Wallerman O."/>
            <person name="Hartmann F."/>
            <person name="Gautier V."/>
            <person name="Silar P."/>
            <person name="Giraud T."/>
            <person name="Johannesson H."/>
        </authorList>
    </citation>
    <scope>NUCLEOTIDE SEQUENCE [LARGE SCALE GENOMIC DNA]</scope>
    <source>
        <strain evidence="1 2">CBS 415.72m</strain>
    </source>
</reference>
<comment type="caution">
    <text evidence="1">The sequence shown here is derived from an EMBL/GenBank/DDBJ whole genome shotgun (WGS) entry which is preliminary data.</text>
</comment>
<dbReference type="Proteomes" id="UP001323405">
    <property type="component" value="Unassembled WGS sequence"/>
</dbReference>
<gene>
    <name evidence="1" type="ORF">QC762_123765</name>
</gene>
<dbReference type="RefSeq" id="XP_062749952.1">
    <property type="nucleotide sequence ID" value="XM_062886797.1"/>
</dbReference>
<evidence type="ECO:0000313" key="2">
    <source>
        <dbReference type="Proteomes" id="UP001323405"/>
    </source>
</evidence>
<keyword evidence="2" id="KW-1185">Reference proteome</keyword>
<accession>A0ABR0GZC3</accession>
<protein>
    <submittedName>
        <fullName evidence="1">Uncharacterized protein</fullName>
    </submittedName>
</protein>
<name>A0ABR0GZC3_9PEZI</name>
<evidence type="ECO:0000313" key="1">
    <source>
        <dbReference type="EMBL" id="KAK4660983.1"/>
    </source>
</evidence>
<dbReference type="GeneID" id="87906704"/>
<dbReference type="EMBL" id="JAFFHA010000001">
    <property type="protein sequence ID" value="KAK4660983.1"/>
    <property type="molecule type" value="Genomic_DNA"/>
</dbReference>